<comment type="caution">
    <text evidence="3">The sequence shown here is derived from an EMBL/GenBank/DDBJ whole genome shotgun (WGS) entry which is preliminary data.</text>
</comment>
<proteinExistence type="predicted"/>
<dbReference type="SMART" id="SM00849">
    <property type="entry name" value="Lactamase_B"/>
    <property type="match status" value="1"/>
</dbReference>
<feature type="domain" description="Metallo-beta-lactamase" evidence="2">
    <location>
        <begin position="18"/>
        <end position="213"/>
    </location>
</feature>
<dbReference type="SUPFAM" id="SSF56281">
    <property type="entry name" value="Metallo-hydrolase/oxidoreductase"/>
    <property type="match status" value="1"/>
</dbReference>
<gene>
    <name evidence="3" type="ORF">EFE23_01870</name>
</gene>
<protein>
    <submittedName>
        <fullName evidence="3">MBL fold metallo-hydrolase</fullName>
    </submittedName>
</protein>
<evidence type="ECO:0000259" key="2">
    <source>
        <dbReference type="SMART" id="SM00849"/>
    </source>
</evidence>
<dbReference type="Gene3D" id="3.60.15.10">
    <property type="entry name" value="Ribonuclease Z/Hydroxyacylglutathione hydrolase-like"/>
    <property type="match status" value="1"/>
</dbReference>
<feature type="region of interest" description="Disordered" evidence="1">
    <location>
        <begin position="241"/>
        <end position="262"/>
    </location>
</feature>
<dbReference type="Proteomes" id="UP000280698">
    <property type="component" value="Unassembled WGS sequence"/>
</dbReference>
<evidence type="ECO:0000313" key="3">
    <source>
        <dbReference type="EMBL" id="RNM01486.1"/>
    </source>
</evidence>
<dbReference type="PANTHER" id="PTHR46018">
    <property type="entry name" value="ZINC PHOSPHODIESTERASE ELAC PROTEIN 1"/>
    <property type="match status" value="1"/>
</dbReference>
<dbReference type="RefSeq" id="WP_123239110.1">
    <property type="nucleotide sequence ID" value="NZ_JAAHBY010000003.1"/>
</dbReference>
<reference evidence="3 4" key="1">
    <citation type="submission" date="2018-11" db="EMBL/GenBank/DDBJ databases">
        <title>Micromonospora sp. PPF5-17, a new actinomycetes isolated from a hot spring soil.</title>
        <authorList>
            <person name="Thawai C."/>
        </authorList>
    </citation>
    <scope>NUCLEOTIDE SEQUENCE [LARGE SCALE GENOMIC DNA]</scope>
    <source>
        <strain evidence="3 4">PPF5-17</strain>
    </source>
</reference>
<evidence type="ECO:0000256" key="1">
    <source>
        <dbReference type="SAM" id="MobiDB-lite"/>
    </source>
</evidence>
<organism evidence="3 4">
    <name type="scientific">Micromonospora solifontis</name>
    <dbReference type="NCBI Taxonomy" id="2487138"/>
    <lineage>
        <taxon>Bacteria</taxon>
        <taxon>Bacillati</taxon>
        <taxon>Actinomycetota</taxon>
        <taxon>Actinomycetes</taxon>
        <taxon>Micromonosporales</taxon>
        <taxon>Micromonosporaceae</taxon>
        <taxon>Micromonospora</taxon>
    </lineage>
</organism>
<dbReference type="InterPro" id="IPR036866">
    <property type="entry name" value="RibonucZ/Hydroxyglut_hydro"/>
</dbReference>
<dbReference type="PANTHER" id="PTHR46018:SF4">
    <property type="entry name" value="METALLO-HYDROLASE YHFI-RELATED"/>
    <property type="match status" value="1"/>
</dbReference>
<name>A0ABX9WN29_9ACTN</name>
<sequence length="262" mass="27825">MRITVLGGLGAWPTAEQACSGFLVEHEGFRLLIDPGYATLQPLLARVPADRVDAVYVSHGHPDHCADLQPLLRARVLADRSGPPLPVHAPAGSLDRLLAIDEPGLVEPAYRLRAFVPGDAFGLGPFRVDTWSLPHWVPNAGARFAGRDAVLAYTGDTGSSPDLVGLARDADLLIADATYPEEIPERHAGNLSSAAEVGRYAAAARVRRVLLTHLWPGSPPDPAVAAARRSYPGPVQVAEPGLVLRVPEPEFPPPGEATDPRA</sequence>
<dbReference type="InterPro" id="IPR001279">
    <property type="entry name" value="Metallo-B-lactamas"/>
</dbReference>
<keyword evidence="4" id="KW-1185">Reference proteome</keyword>
<accession>A0ABX9WN29</accession>
<dbReference type="CDD" id="cd07716">
    <property type="entry name" value="RNaseZ_short-form-like_MBL-fold"/>
    <property type="match status" value="1"/>
</dbReference>
<dbReference type="EMBL" id="RJLN01000003">
    <property type="protein sequence ID" value="RNM01486.1"/>
    <property type="molecule type" value="Genomic_DNA"/>
</dbReference>
<dbReference type="Pfam" id="PF12706">
    <property type="entry name" value="Lactamase_B_2"/>
    <property type="match status" value="1"/>
</dbReference>
<evidence type="ECO:0000313" key="4">
    <source>
        <dbReference type="Proteomes" id="UP000280698"/>
    </source>
</evidence>